<evidence type="ECO:0000256" key="7">
    <source>
        <dbReference type="ARBA" id="ARBA00023242"/>
    </source>
</evidence>
<dbReference type="eggNOG" id="KOG4460">
    <property type="taxonomic scope" value="Eukaryota"/>
</dbReference>
<dbReference type="PANTHER" id="PTHR13257:SF0">
    <property type="entry name" value="NUCLEAR PORE COMPLEX PROTEIN NUP88"/>
    <property type="match status" value="1"/>
</dbReference>
<evidence type="ECO:0000256" key="4">
    <source>
        <dbReference type="ARBA" id="ARBA00022927"/>
    </source>
</evidence>
<evidence type="ECO:0000313" key="9">
    <source>
        <dbReference type="EnsemblMetazoa" id="SMAR001185-PA"/>
    </source>
</evidence>
<name>T1IJV8_STRMM</name>
<dbReference type="PhylomeDB" id="T1IJV8"/>
<evidence type="ECO:0008006" key="11">
    <source>
        <dbReference type="Google" id="ProtNLM"/>
    </source>
</evidence>
<evidence type="ECO:0000256" key="3">
    <source>
        <dbReference type="ARBA" id="ARBA00022816"/>
    </source>
</evidence>
<feature type="coiled-coil region" evidence="8">
    <location>
        <begin position="483"/>
        <end position="556"/>
    </location>
</feature>
<evidence type="ECO:0000256" key="5">
    <source>
        <dbReference type="ARBA" id="ARBA00023010"/>
    </source>
</evidence>
<dbReference type="STRING" id="126957.T1IJV8"/>
<comment type="subcellular location">
    <subcellularLocation>
        <location evidence="1">Nucleus</location>
        <location evidence="1">Nuclear pore complex</location>
    </subcellularLocation>
</comment>
<dbReference type="GO" id="GO:0017056">
    <property type="term" value="F:structural constituent of nuclear pore"/>
    <property type="evidence" value="ECO:0007669"/>
    <property type="project" value="InterPro"/>
</dbReference>
<keyword evidence="3" id="KW-0509">mRNA transport</keyword>
<accession>T1IJV8</accession>
<protein>
    <recommendedName>
        <fullName evidence="11">Nucleoporin Nup88</fullName>
    </recommendedName>
</protein>
<keyword evidence="4" id="KW-0653">Protein transport</keyword>
<dbReference type="GO" id="GO:0000056">
    <property type="term" value="P:ribosomal small subunit export from nucleus"/>
    <property type="evidence" value="ECO:0007669"/>
    <property type="project" value="InterPro"/>
</dbReference>
<keyword evidence="10" id="KW-1185">Reference proteome</keyword>
<evidence type="ECO:0000256" key="8">
    <source>
        <dbReference type="SAM" id="Coils"/>
    </source>
</evidence>
<evidence type="ECO:0000256" key="6">
    <source>
        <dbReference type="ARBA" id="ARBA00023132"/>
    </source>
</evidence>
<dbReference type="GO" id="GO:0000055">
    <property type="term" value="P:ribosomal large subunit export from nucleus"/>
    <property type="evidence" value="ECO:0007669"/>
    <property type="project" value="InterPro"/>
</dbReference>
<keyword evidence="8" id="KW-0175">Coiled coil</keyword>
<proteinExistence type="predicted"/>
<reference evidence="9" key="2">
    <citation type="submission" date="2015-02" db="UniProtKB">
        <authorList>
            <consortium name="EnsemblMetazoa"/>
        </authorList>
    </citation>
    <scope>IDENTIFICATION</scope>
</reference>
<keyword evidence="7" id="KW-0539">Nucleus</keyword>
<evidence type="ECO:0000313" key="10">
    <source>
        <dbReference type="Proteomes" id="UP000014500"/>
    </source>
</evidence>
<dbReference type="Proteomes" id="UP000014500">
    <property type="component" value="Unassembled WGS sequence"/>
</dbReference>
<dbReference type="InterPro" id="IPR037700">
    <property type="entry name" value="NUP88/NUP82"/>
</dbReference>
<dbReference type="GO" id="GO:0005643">
    <property type="term" value="C:nuclear pore"/>
    <property type="evidence" value="ECO:0007669"/>
    <property type="project" value="UniProtKB-SubCell"/>
</dbReference>
<organism evidence="9 10">
    <name type="scientific">Strigamia maritima</name>
    <name type="common">European centipede</name>
    <name type="synonym">Geophilus maritimus</name>
    <dbReference type="NCBI Taxonomy" id="126957"/>
    <lineage>
        <taxon>Eukaryota</taxon>
        <taxon>Metazoa</taxon>
        <taxon>Ecdysozoa</taxon>
        <taxon>Arthropoda</taxon>
        <taxon>Myriapoda</taxon>
        <taxon>Chilopoda</taxon>
        <taxon>Pleurostigmophora</taxon>
        <taxon>Geophilomorpha</taxon>
        <taxon>Linotaeniidae</taxon>
        <taxon>Strigamia</taxon>
    </lineage>
</organism>
<dbReference type="EMBL" id="JH430359">
    <property type="status" value="NOT_ANNOTATED_CDS"/>
    <property type="molecule type" value="Genomic_DNA"/>
</dbReference>
<dbReference type="InterPro" id="IPR019321">
    <property type="entry name" value="Nucleoporin_Nup88"/>
</dbReference>
<dbReference type="EnsemblMetazoa" id="SMAR001185-RA">
    <property type="protein sequence ID" value="SMAR001185-PA"/>
    <property type="gene ID" value="SMAR001185"/>
</dbReference>
<keyword evidence="2" id="KW-0813">Transport</keyword>
<keyword evidence="6" id="KW-0906">Nuclear pore complex</keyword>
<dbReference type="GO" id="GO:0006406">
    <property type="term" value="P:mRNA export from nucleus"/>
    <property type="evidence" value="ECO:0007669"/>
    <property type="project" value="TreeGrafter"/>
</dbReference>
<reference evidence="10" key="1">
    <citation type="submission" date="2011-05" db="EMBL/GenBank/DDBJ databases">
        <authorList>
            <person name="Richards S.R."/>
            <person name="Qu J."/>
            <person name="Jiang H."/>
            <person name="Jhangiani S.N."/>
            <person name="Agravi P."/>
            <person name="Goodspeed R."/>
            <person name="Gross S."/>
            <person name="Mandapat C."/>
            <person name="Jackson L."/>
            <person name="Mathew T."/>
            <person name="Pu L."/>
            <person name="Thornton R."/>
            <person name="Saada N."/>
            <person name="Wilczek-Boney K.B."/>
            <person name="Lee S."/>
            <person name="Kovar C."/>
            <person name="Wu Y."/>
            <person name="Scherer S.E."/>
            <person name="Worley K.C."/>
            <person name="Muzny D.M."/>
            <person name="Gibbs R."/>
        </authorList>
    </citation>
    <scope>NUCLEOTIDE SEQUENCE</scope>
    <source>
        <strain evidence="10">Brora</strain>
    </source>
</reference>
<dbReference type="GO" id="GO:0006606">
    <property type="term" value="P:protein import into nucleus"/>
    <property type="evidence" value="ECO:0007669"/>
    <property type="project" value="TreeGrafter"/>
</dbReference>
<dbReference type="Pfam" id="PF10168">
    <property type="entry name" value="Nup88"/>
    <property type="match status" value="2"/>
</dbReference>
<evidence type="ECO:0000256" key="1">
    <source>
        <dbReference type="ARBA" id="ARBA00004567"/>
    </source>
</evidence>
<dbReference type="AlphaFoldDB" id="T1IJV8"/>
<dbReference type="PANTHER" id="PTHR13257">
    <property type="entry name" value="NUCLEOPORIN NUP84-RELATED"/>
    <property type="match status" value="1"/>
</dbReference>
<sequence length="646" mass="71006">MATTAPRRSRLNECGVFRQLRRSLVQSKPTLQSKDILCIHDDYLFVWNAQNSTVLAANLNDDIDKPHQTLVLTRPPLGAVSSLSCNATTQSLAVWGPRGVTVVHLPRRWGRHSLLEGGKDNIASRCVALGDGVLTPVGQADVVGVRWVPGSSVYLCVLTSDNQLRCLGDTAVAFDFGPTNPEHADRWTVFVLRGNGDVYTVDVSLTSDRIGNVEKDVRGPLTMHPAAEDNYGVEACALLCLQSQPPLIVVATTSGTLYHCIVLNRPTPEDDTKSELALYVFDSVELELSLTTCSVDTGQLEEVPFTCPIRLIPDPVCPWRYHCSHAAGVHSVAVPFLAELEDFLTQDTSTGHLPSFRDPECVVEHLVCTKPLNSSPISPVVGACVLASPQPSLVVLTSDFEVVVIPLLSLVYDGSPSLLDNVDEFANATSPSMSDGFTAHIRNILSRSATHPLLKSGSSSDLSPQESLQLLVRAIQVLRSEYVQRFEVAHEELQCRMKSLKELNEQQVRDLKMVNGEKAELTQKAEILAERHEDVCDKQTQLIDRVERALRAVQEKLPSMSDAERAMLKELETIKGTLASMNGSLDQIKLKRKIEEKNVLCVNKQTSATVLGDVRRQQLQDVLKEQGKDLTKLKTAVMQLSYQLGL</sequence>
<evidence type="ECO:0000256" key="2">
    <source>
        <dbReference type="ARBA" id="ARBA00022448"/>
    </source>
</evidence>
<dbReference type="HOGENOM" id="CLU_017144_0_0_1"/>
<keyword evidence="5" id="KW-0811">Translocation</keyword>
<dbReference type="OMA" id="AYSCPIH"/>